<dbReference type="EMBL" id="RBZU01000004">
    <property type="protein sequence ID" value="RKP55660.1"/>
    <property type="molecule type" value="Genomic_DNA"/>
</dbReference>
<dbReference type="AlphaFoldDB" id="A0A494Y6V2"/>
<gene>
    <name evidence="2" type="ORF">D7S86_10525</name>
</gene>
<evidence type="ECO:0000256" key="1">
    <source>
        <dbReference type="SAM" id="MobiDB-lite"/>
    </source>
</evidence>
<feature type="compositionally biased region" description="Basic and acidic residues" evidence="1">
    <location>
        <begin position="27"/>
        <end position="38"/>
    </location>
</feature>
<feature type="compositionally biased region" description="Low complexity" evidence="1">
    <location>
        <begin position="1"/>
        <end position="20"/>
    </location>
</feature>
<keyword evidence="3" id="KW-1185">Reference proteome</keyword>
<dbReference type="Proteomes" id="UP000270342">
    <property type="component" value="Unassembled WGS sequence"/>
</dbReference>
<proteinExistence type="predicted"/>
<organism evidence="2 3">
    <name type="scientific">Pararobbsia silviterrae</name>
    <dbReference type="NCBI Taxonomy" id="1792498"/>
    <lineage>
        <taxon>Bacteria</taxon>
        <taxon>Pseudomonadati</taxon>
        <taxon>Pseudomonadota</taxon>
        <taxon>Betaproteobacteria</taxon>
        <taxon>Burkholderiales</taxon>
        <taxon>Burkholderiaceae</taxon>
        <taxon>Pararobbsia</taxon>
    </lineage>
</organism>
<feature type="region of interest" description="Disordered" evidence="1">
    <location>
        <begin position="55"/>
        <end position="74"/>
    </location>
</feature>
<evidence type="ECO:0000313" key="3">
    <source>
        <dbReference type="Proteomes" id="UP000270342"/>
    </source>
</evidence>
<reference evidence="2 3" key="1">
    <citation type="submission" date="2018-10" db="EMBL/GenBank/DDBJ databases">
        <title>Robbsia sp. DHC34, isolated from soil.</title>
        <authorList>
            <person name="Gao Z.-H."/>
            <person name="Qiu L.-H."/>
        </authorList>
    </citation>
    <scope>NUCLEOTIDE SEQUENCE [LARGE SCALE GENOMIC DNA]</scope>
    <source>
        <strain evidence="2 3">DHC34</strain>
    </source>
</reference>
<feature type="region of interest" description="Disordered" evidence="1">
    <location>
        <begin position="1"/>
        <end position="38"/>
    </location>
</feature>
<comment type="caution">
    <text evidence="2">The sequence shown here is derived from an EMBL/GenBank/DDBJ whole genome shotgun (WGS) entry which is preliminary data.</text>
</comment>
<name>A0A494Y6V2_9BURK</name>
<sequence>MQQQTQRTTVKAAAATTPAASVAHMVETARERDVDDAMDRSRYCDPRLARLLHQAPEGSAIHMGAETQRADVKR</sequence>
<evidence type="ECO:0000313" key="2">
    <source>
        <dbReference type="EMBL" id="RKP55660.1"/>
    </source>
</evidence>
<protein>
    <submittedName>
        <fullName evidence="2">Uncharacterized protein</fullName>
    </submittedName>
</protein>
<accession>A0A494Y6V2</accession>